<evidence type="ECO:0000313" key="1">
    <source>
        <dbReference type="EMBL" id="CUR44334.1"/>
    </source>
</evidence>
<dbReference type="GeneID" id="26799083"/>
<keyword evidence="2" id="KW-1185">Reference proteome</keyword>
<dbReference type="KEGG" id="vg:26799083"/>
<gene>
    <name evidence="1" type="ORF">VCM_00115</name>
</gene>
<organism evidence="1 2">
    <name type="scientific">Pseudomonas phage VCM</name>
    <dbReference type="NCBI Taxonomy" id="1729937"/>
    <lineage>
        <taxon>Viruses</taxon>
        <taxon>Duplodnaviria</taxon>
        <taxon>Heunggongvirae</taxon>
        <taxon>Uroviricota</taxon>
        <taxon>Caudoviricetes</taxon>
        <taxon>Vandenendeviridae</taxon>
        <taxon>Gorskivirinae</taxon>
        <taxon>Kremarvirus</taxon>
        <taxon>Kremarvirus VCM</taxon>
        <taxon>Otagovirus VCM</taxon>
    </lineage>
</organism>
<proteinExistence type="predicted"/>
<evidence type="ECO:0000313" key="2">
    <source>
        <dbReference type="Proteomes" id="UP000204441"/>
    </source>
</evidence>
<protein>
    <submittedName>
        <fullName evidence="1">Uncharacterized protein</fullName>
    </submittedName>
</protein>
<dbReference type="Proteomes" id="UP000204441">
    <property type="component" value="Genome"/>
</dbReference>
<dbReference type="EMBL" id="LN887844">
    <property type="protein sequence ID" value="CUR44334.1"/>
    <property type="molecule type" value="Genomic_DNA"/>
</dbReference>
<dbReference type="RefSeq" id="YP_009222713.1">
    <property type="nucleotide sequence ID" value="NC_029065.1"/>
</dbReference>
<name>A0A0S4KZ27_9CAUD</name>
<sequence length="73" mass="7453">MLTTEQQFRLIAQLGLIEGIKAGAFQDSAAGSAAVAALTNVTSPNATDLPTALTLVNEIKTKLNAVIAALKTA</sequence>
<reference evidence="2" key="1">
    <citation type="submission" date="2015-10" db="EMBL/GenBank/DDBJ databases">
        <authorList>
            <person name="Millard A."/>
        </authorList>
    </citation>
    <scope>NUCLEOTIDE SEQUENCE [LARGE SCALE GENOMIC DNA]</scope>
</reference>
<accession>A0A0S4KZ27</accession>